<keyword evidence="2" id="KW-1185">Reference proteome</keyword>
<name>A0AAW0HK88_MYOGA</name>
<evidence type="ECO:0000313" key="1">
    <source>
        <dbReference type="EMBL" id="KAK7801826.1"/>
    </source>
</evidence>
<accession>A0AAW0HK88</accession>
<dbReference type="Proteomes" id="UP001488838">
    <property type="component" value="Unassembled WGS sequence"/>
</dbReference>
<organism evidence="1 2">
    <name type="scientific">Myodes glareolus</name>
    <name type="common">Bank vole</name>
    <name type="synonym">Clethrionomys glareolus</name>
    <dbReference type="NCBI Taxonomy" id="447135"/>
    <lineage>
        <taxon>Eukaryota</taxon>
        <taxon>Metazoa</taxon>
        <taxon>Chordata</taxon>
        <taxon>Craniata</taxon>
        <taxon>Vertebrata</taxon>
        <taxon>Euteleostomi</taxon>
        <taxon>Mammalia</taxon>
        <taxon>Eutheria</taxon>
        <taxon>Euarchontoglires</taxon>
        <taxon>Glires</taxon>
        <taxon>Rodentia</taxon>
        <taxon>Myomorpha</taxon>
        <taxon>Muroidea</taxon>
        <taxon>Cricetidae</taxon>
        <taxon>Arvicolinae</taxon>
        <taxon>Myodes</taxon>
    </lineage>
</organism>
<reference evidence="1 2" key="1">
    <citation type="journal article" date="2023" name="bioRxiv">
        <title>Conserved and derived expression patterns and positive selection on dental genes reveal complex evolutionary context of ever-growing rodent molars.</title>
        <authorList>
            <person name="Calamari Z.T."/>
            <person name="Song A."/>
            <person name="Cohen E."/>
            <person name="Akter M."/>
            <person name="Roy R.D."/>
            <person name="Hallikas O."/>
            <person name="Christensen M.M."/>
            <person name="Li P."/>
            <person name="Marangoni P."/>
            <person name="Jernvall J."/>
            <person name="Klein O.D."/>
        </authorList>
    </citation>
    <scope>NUCLEOTIDE SEQUENCE [LARGE SCALE GENOMIC DNA]</scope>
    <source>
        <strain evidence="1">V071</strain>
    </source>
</reference>
<evidence type="ECO:0000313" key="2">
    <source>
        <dbReference type="Proteomes" id="UP001488838"/>
    </source>
</evidence>
<proteinExistence type="predicted"/>
<gene>
    <name evidence="1" type="ORF">U0070_015515</name>
</gene>
<dbReference type="AlphaFoldDB" id="A0AAW0HK88"/>
<protein>
    <submittedName>
        <fullName evidence="1">Uncharacterized protein</fullName>
    </submittedName>
</protein>
<dbReference type="EMBL" id="JBBHLL010000488">
    <property type="protein sequence ID" value="KAK7801826.1"/>
    <property type="molecule type" value="Genomic_DNA"/>
</dbReference>
<comment type="caution">
    <text evidence="1">The sequence shown here is derived from an EMBL/GenBank/DDBJ whole genome shotgun (WGS) entry which is preliminary data.</text>
</comment>
<sequence>MESAGMTVKRHGAFLSPVWTSGEYHPDTLLCSGPTSVEVVTGKAQEVRQATVLFTMTPPKYKPAFNLEKQATGIFGRLTGMSSVSHNNLEKEEGLGPSYWFRKHPGCTLSGFRNVTAGKTGNGVTLLHRALACCGLL</sequence>